<evidence type="ECO:0008006" key="8">
    <source>
        <dbReference type="Google" id="ProtNLM"/>
    </source>
</evidence>
<dbReference type="Proteomes" id="UP000216361">
    <property type="component" value="Unassembled WGS sequence"/>
</dbReference>
<evidence type="ECO:0000313" key="7">
    <source>
        <dbReference type="Proteomes" id="UP000216361"/>
    </source>
</evidence>
<dbReference type="AlphaFoldDB" id="A0A255XY06"/>
<keyword evidence="3 5" id="KW-1133">Transmembrane helix</keyword>
<name>A0A255XY06_9PROT</name>
<evidence type="ECO:0000256" key="5">
    <source>
        <dbReference type="SAM" id="Phobius"/>
    </source>
</evidence>
<evidence type="ECO:0000256" key="2">
    <source>
        <dbReference type="ARBA" id="ARBA00022692"/>
    </source>
</evidence>
<feature type="transmembrane region" description="Helical" evidence="5">
    <location>
        <begin position="116"/>
        <end position="139"/>
    </location>
</feature>
<evidence type="ECO:0000256" key="3">
    <source>
        <dbReference type="ARBA" id="ARBA00022989"/>
    </source>
</evidence>
<comment type="subcellular location">
    <subcellularLocation>
        <location evidence="1">Membrane</location>
        <topology evidence="1">Multi-pass membrane protein</topology>
    </subcellularLocation>
</comment>
<organism evidence="6 7">
    <name type="scientific">Elstera cyanobacteriorum</name>
    <dbReference type="NCBI Taxonomy" id="2022747"/>
    <lineage>
        <taxon>Bacteria</taxon>
        <taxon>Pseudomonadati</taxon>
        <taxon>Pseudomonadota</taxon>
        <taxon>Alphaproteobacteria</taxon>
        <taxon>Rhodospirillales</taxon>
        <taxon>Rhodospirillaceae</taxon>
        <taxon>Elstera</taxon>
    </lineage>
</organism>
<evidence type="ECO:0000256" key="1">
    <source>
        <dbReference type="ARBA" id="ARBA00004141"/>
    </source>
</evidence>
<dbReference type="RefSeq" id="WP_094406971.1">
    <property type="nucleotide sequence ID" value="NZ_BMJZ01000011.1"/>
</dbReference>
<feature type="transmembrane region" description="Helical" evidence="5">
    <location>
        <begin position="53"/>
        <end position="71"/>
    </location>
</feature>
<keyword evidence="4 5" id="KW-0472">Membrane</keyword>
<gene>
    <name evidence="6" type="ORF">CHR90_01380</name>
</gene>
<dbReference type="GO" id="GO:0016020">
    <property type="term" value="C:membrane"/>
    <property type="evidence" value="ECO:0007669"/>
    <property type="project" value="UniProtKB-SubCell"/>
</dbReference>
<sequence length="148" mass="16539">MPATLNRFLPWPPALFIAWVFLWYLQYKFTGHPGSVYLFDILTKWLGFPGYEAAMRIGTGVAELIASLLILYPRTQAIGALMATGIMTGAIFFHVVSPLGIDPYNDGADLFKKACAVWVFGLLIAYLRRSDLLALWALIRTKRLAAAR</sequence>
<protein>
    <recommendedName>
        <fullName evidence="8">DoxX family protein</fullName>
    </recommendedName>
</protein>
<dbReference type="Pfam" id="PF13564">
    <property type="entry name" value="DoxX_2"/>
    <property type="match status" value="1"/>
</dbReference>
<dbReference type="OrthoDB" id="9791120at2"/>
<evidence type="ECO:0000313" key="6">
    <source>
        <dbReference type="EMBL" id="OYQ21781.1"/>
    </source>
</evidence>
<dbReference type="InterPro" id="IPR032808">
    <property type="entry name" value="DoxX"/>
</dbReference>
<keyword evidence="2 5" id="KW-0812">Transmembrane</keyword>
<comment type="caution">
    <text evidence="6">The sequence shown here is derived from an EMBL/GenBank/DDBJ whole genome shotgun (WGS) entry which is preliminary data.</text>
</comment>
<evidence type="ECO:0000256" key="4">
    <source>
        <dbReference type="ARBA" id="ARBA00023136"/>
    </source>
</evidence>
<feature type="transmembrane region" description="Helical" evidence="5">
    <location>
        <begin position="7"/>
        <end position="25"/>
    </location>
</feature>
<dbReference type="EMBL" id="NOXS01000020">
    <property type="protein sequence ID" value="OYQ21781.1"/>
    <property type="molecule type" value="Genomic_DNA"/>
</dbReference>
<keyword evidence="7" id="KW-1185">Reference proteome</keyword>
<accession>A0A255XY06</accession>
<proteinExistence type="predicted"/>
<reference evidence="6 7" key="1">
    <citation type="submission" date="2017-07" db="EMBL/GenBank/DDBJ databases">
        <title>Elstera cyanobacteriorum sp. nov., a novel bacterium isolated from cyanobacterial aggregates in a eutrophic lake.</title>
        <authorList>
            <person name="Cai H."/>
        </authorList>
    </citation>
    <scope>NUCLEOTIDE SEQUENCE [LARGE SCALE GENOMIC DNA]</scope>
    <source>
        <strain evidence="6 7">TH019</strain>
    </source>
</reference>
<feature type="transmembrane region" description="Helical" evidence="5">
    <location>
        <begin position="78"/>
        <end position="96"/>
    </location>
</feature>